<dbReference type="GO" id="GO:0030170">
    <property type="term" value="F:pyridoxal phosphate binding"/>
    <property type="evidence" value="ECO:0007669"/>
    <property type="project" value="UniProtKB-UniRule"/>
</dbReference>
<comment type="caution">
    <text evidence="12">Lacks conserved residue(s) required for the propagation of feature annotation.</text>
</comment>
<dbReference type="Gene3D" id="3.40.640.10">
    <property type="entry name" value="Type I PLP-dependent aspartate aminotransferase-like (Major domain)"/>
    <property type="match status" value="1"/>
</dbReference>
<evidence type="ECO:0000256" key="1">
    <source>
        <dbReference type="ARBA" id="ARBA00004915"/>
    </source>
</evidence>
<evidence type="ECO:0000256" key="8">
    <source>
        <dbReference type="ARBA" id="ARBA00023096"/>
    </source>
</evidence>
<evidence type="ECO:0000259" key="14">
    <source>
        <dbReference type="Pfam" id="PF00266"/>
    </source>
</evidence>
<dbReference type="NCBIfam" id="NF003764">
    <property type="entry name" value="PRK05355.1"/>
    <property type="match status" value="1"/>
</dbReference>
<feature type="binding site" evidence="12">
    <location>
        <position position="152"/>
    </location>
    <ligand>
        <name>pyridoxal 5'-phosphate</name>
        <dbReference type="ChEBI" id="CHEBI:597326"/>
    </ligand>
</feature>
<dbReference type="GO" id="GO:0004648">
    <property type="term" value="F:O-phospho-L-serine:2-oxoglutarate aminotransferase activity"/>
    <property type="evidence" value="ECO:0007669"/>
    <property type="project" value="UniProtKB-UniRule"/>
</dbReference>
<dbReference type="PROSITE" id="PS00595">
    <property type="entry name" value="AA_TRANSFER_CLASS_5"/>
    <property type="match status" value="1"/>
</dbReference>
<dbReference type="InterPro" id="IPR000192">
    <property type="entry name" value="Aminotrans_V_dom"/>
</dbReference>
<dbReference type="RefSeq" id="WP_120809698.1">
    <property type="nucleotide sequence ID" value="NZ_JAQQKY010000002.1"/>
</dbReference>
<evidence type="ECO:0000313" key="18">
    <source>
        <dbReference type="Proteomes" id="UP001221566"/>
    </source>
</evidence>
<dbReference type="GO" id="GO:0005737">
    <property type="term" value="C:cytoplasm"/>
    <property type="evidence" value="ECO:0007669"/>
    <property type="project" value="UniProtKB-SubCell"/>
</dbReference>
<evidence type="ECO:0000313" key="16">
    <source>
        <dbReference type="EMBL" id="RKQ61006.1"/>
    </source>
</evidence>
<evidence type="ECO:0000256" key="2">
    <source>
        <dbReference type="ARBA" id="ARBA00005099"/>
    </source>
</evidence>
<evidence type="ECO:0000256" key="3">
    <source>
        <dbReference type="ARBA" id="ARBA00006904"/>
    </source>
</evidence>
<feature type="binding site" evidence="12">
    <location>
        <position position="42"/>
    </location>
    <ligand>
        <name>L-glutamate</name>
        <dbReference type="ChEBI" id="CHEBI:29985"/>
    </ligand>
</feature>
<protein>
    <recommendedName>
        <fullName evidence="12">Phosphoserine aminotransferase</fullName>
        <ecNumber evidence="12">2.6.1.52</ecNumber>
    </recommendedName>
    <alternativeName>
        <fullName evidence="12">Phosphohydroxythreonine aminotransferase</fullName>
        <shortName evidence="12">PSAT</shortName>
    </alternativeName>
</protein>
<dbReference type="GO" id="GO:0008615">
    <property type="term" value="P:pyridoxine biosynthetic process"/>
    <property type="evidence" value="ECO:0007669"/>
    <property type="project" value="UniProtKB-UniRule"/>
</dbReference>
<sequence length="361" mass="39774">MAKVYNFSAGPAVLPHEVLATAQAEMLDWHGSGMCVMEMSHRGKEFMEIIHDAEQDLRALMAIPAGYKVLFLQGGASQQFSMVPLNLAPVDGHIDVLDTGHWSKLAVKEARRYTGVNVVASSSDSNYAVVPDVASWQRTPDAAYFHYTSNETIGGLQCPFVPEVGDTPLVCDMSSDFLSREVDVSKFGLIYAGAQKNIGPSGLTVVIVREDLLGHAQAQTPTMLDYRVHADADSMYNTPATYPIYIAGLVFKWLKTRGGIKGMQARNDEKAGLLYHMIDSSNGFYFSHVQAPYRSKMNVVFRLKDEALEDVFLSEAKKNGLMQLKGHRSVGGMRASIYNAMPIEGVKALVHFMEDFARQHG</sequence>
<evidence type="ECO:0000256" key="10">
    <source>
        <dbReference type="ARBA" id="ARBA00047630"/>
    </source>
</evidence>
<dbReference type="FunFam" id="3.90.1150.10:FF:000006">
    <property type="entry name" value="Phosphoserine aminotransferase"/>
    <property type="match status" value="1"/>
</dbReference>
<evidence type="ECO:0000256" key="12">
    <source>
        <dbReference type="HAMAP-Rule" id="MF_00160"/>
    </source>
</evidence>
<dbReference type="PANTHER" id="PTHR43247">
    <property type="entry name" value="PHOSPHOSERINE AMINOTRANSFERASE"/>
    <property type="match status" value="1"/>
</dbReference>
<comment type="cofactor">
    <cofactor evidence="12">
        <name>pyridoxal 5'-phosphate</name>
        <dbReference type="ChEBI" id="CHEBI:597326"/>
    </cofactor>
    <text evidence="12">Binds 1 pyridoxal phosphate per subunit.</text>
</comment>
<dbReference type="SUPFAM" id="SSF53383">
    <property type="entry name" value="PLP-dependent transferases"/>
    <property type="match status" value="1"/>
</dbReference>
<evidence type="ECO:0000256" key="13">
    <source>
        <dbReference type="RuleBase" id="RU004505"/>
    </source>
</evidence>
<comment type="pathway">
    <text evidence="2 12 13">Amino-acid biosynthesis; L-serine biosynthesis; L-serine from 3-phospho-D-glycerate: step 2/3.</text>
</comment>
<reference evidence="16 17" key="1">
    <citation type="submission" date="2018-10" db="EMBL/GenBank/DDBJ databases">
        <title>Genomic Encyclopedia of Type Strains, Phase IV (KMG-IV): sequencing the most valuable type-strain genomes for metagenomic binning, comparative biology and taxonomic classification.</title>
        <authorList>
            <person name="Goeker M."/>
        </authorList>
    </citation>
    <scope>NUCLEOTIDE SEQUENCE [LARGE SCALE GENOMIC DNA]</scope>
    <source>
        <strain evidence="16 17">DSM 3303</strain>
    </source>
</reference>
<dbReference type="Proteomes" id="UP000279384">
    <property type="component" value="Unassembled WGS sequence"/>
</dbReference>
<keyword evidence="8 12" id="KW-0664">Pyridoxine biosynthesis</keyword>
<organism evidence="16 17">
    <name type="scientific">Vogesella indigofera</name>
    <name type="common">Pseudomonas indigofera</name>
    <dbReference type="NCBI Taxonomy" id="45465"/>
    <lineage>
        <taxon>Bacteria</taxon>
        <taxon>Pseudomonadati</taxon>
        <taxon>Pseudomonadota</taxon>
        <taxon>Betaproteobacteria</taxon>
        <taxon>Neisseriales</taxon>
        <taxon>Chromobacteriaceae</taxon>
        <taxon>Vogesella</taxon>
    </lineage>
</organism>
<dbReference type="Gene3D" id="3.90.1150.10">
    <property type="entry name" value="Aspartate Aminotransferase, domain 1"/>
    <property type="match status" value="1"/>
</dbReference>
<dbReference type="PANTHER" id="PTHR43247:SF1">
    <property type="entry name" value="PHOSPHOSERINE AMINOTRANSFERASE"/>
    <property type="match status" value="1"/>
</dbReference>
<feature type="domain" description="Aminotransferase class V" evidence="14">
    <location>
        <begin position="4"/>
        <end position="349"/>
    </location>
</feature>
<comment type="caution">
    <text evidence="16">The sequence shown here is derived from an EMBL/GenBank/DDBJ whole genome shotgun (WGS) entry which is preliminary data.</text>
</comment>
<comment type="similarity">
    <text evidence="3 12">Belongs to the class-V pyridoxal-phosphate-dependent aminotransferase family. SerC subfamily.</text>
</comment>
<comment type="pathway">
    <text evidence="1 12">Cofactor biosynthesis; pyridoxine 5'-phosphate biosynthesis; pyridoxine 5'-phosphate from D-erythrose 4-phosphate: step 3/5.</text>
</comment>
<dbReference type="InterPro" id="IPR015424">
    <property type="entry name" value="PyrdxlP-dep_Trfase"/>
</dbReference>
<keyword evidence="12" id="KW-0963">Cytoplasm</keyword>
<comment type="catalytic activity">
    <reaction evidence="10 12">
        <text>4-(phosphooxy)-L-threonine + 2-oxoglutarate = (R)-3-hydroxy-2-oxo-4-phosphooxybutanoate + L-glutamate</text>
        <dbReference type="Rhea" id="RHEA:16573"/>
        <dbReference type="ChEBI" id="CHEBI:16810"/>
        <dbReference type="ChEBI" id="CHEBI:29985"/>
        <dbReference type="ChEBI" id="CHEBI:58452"/>
        <dbReference type="ChEBI" id="CHEBI:58538"/>
        <dbReference type="EC" id="2.6.1.52"/>
    </reaction>
</comment>
<dbReference type="InterPro" id="IPR015421">
    <property type="entry name" value="PyrdxlP-dep_Trfase_major"/>
</dbReference>
<dbReference type="InterPro" id="IPR015422">
    <property type="entry name" value="PyrdxlP-dep_Trfase_small"/>
</dbReference>
<keyword evidence="6 12" id="KW-0808">Transferase</keyword>
<feature type="binding site" evidence="12">
    <location>
        <begin position="237"/>
        <end position="238"/>
    </location>
    <ligand>
        <name>pyridoxal 5'-phosphate</name>
        <dbReference type="ChEBI" id="CHEBI:597326"/>
    </ligand>
</feature>
<dbReference type="PIRSF" id="PIRSF000525">
    <property type="entry name" value="SerC"/>
    <property type="match status" value="1"/>
</dbReference>
<dbReference type="InterPro" id="IPR020578">
    <property type="entry name" value="Aminotrans_V_PyrdxlP_BS"/>
</dbReference>
<evidence type="ECO:0000256" key="4">
    <source>
        <dbReference type="ARBA" id="ARBA00022576"/>
    </source>
</evidence>
<keyword evidence="9 12" id="KW-0718">Serine biosynthesis</keyword>
<keyword evidence="4 12" id="KW-0032">Aminotransferase</keyword>
<dbReference type="UniPathway" id="UPA00135">
    <property type="reaction ID" value="UER00197"/>
</dbReference>
<name>A0A495BID9_VOGIN</name>
<gene>
    <name evidence="12 15" type="primary">serC</name>
    <name evidence="16" type="ORF">C8E02_0771</name>
    <name evidence="15" type="ORF">PQU93_06595</name>
</gene>
<evidence type="ECO:0000256" key="6">
    <source>
        <dbReference type="ARBA" id="ARBA00022679"/>
    </source>
</evidence>
<dbReference type="Proteomes" id="UP001221566">
    <property type="component" value="Unassembled WGS sequence"/>
</dbReference>
<keyword evidence="7 12" id="KW-0663">Pyridoxal phosphate</keyword>
<dbReference type="Pfam" id="PF00266">
    <property type="entry name" value="Aminotran_5"/>
    <property type="match status" value="1"/>
</dbReference>
<dbReference type="EMBL" id="JAQQKY010000002">
    <property type="protein sequence ID" value="MDC7690454.1"/>
    <property type="molecule type" value="Genomic_DNA"/>
</dbReference>
<feature type="binding site" evidence="12">
    <location>
        <position position="172"/>
    </location>
    <ligand>
        <name>pyridoxal 5'-phosphate</name>
        <dbReference type="ChEBI" id="CHEBI:597326"/>
    </ligand>
</feature>
<comment type="subcellular location">
    <subcellularLocation>
        <location evidence="12">Cytoplasm</location>
    </subcellularLocation>
</comment>
<evidence type="ECO:0000256" key="5">
    <source>
        <dbReference type="ARBA" id="ARBA00022605"/>
    </source>
</evidence>
<feature type="binding site" evidence="12">
    <location>
        <begin position="76"/>
        <end position="77"/>
    </location>
    <ligand>
        <name>pyridoxal 5'-phosphate</name>
        <dbReference type="ChEBI" id="CHEBI:597326"/>
    </ligand>
</feature>
<dbReference type="EC" id="2.6.1.52" evidence="12"/>
<dbReference type="HAMAP" id="MF_00160">
    <property type="entry name" value="SerC_aminotrans_5"/>
    <property type="match status" value="1"/>
</dbReference>
<keyword evidence="5 12" id="KW-0028">Amino-acid biosynthesis</keyword>
<feature type="binding site" evidence="12">
    <location>
        <position position="102"/>
    </location>
    <ligand>
        <name>pyridoxal 5'-phosphate</name>
        <dbReference type="ChEBI" id="CHEBI:597326"/>
    </ligand>
</feature>
<dbReference type="UniPathway" id="UPA00244">
    <property type="reaction ID" value="UER00311"/>
</dbReference>
<dbReference type="CDD" id="cd00611">
    <property type="entry name" value="PSAT_like"/>
    <property type="match status" value="1"/>
</dbReference>
<dbReference type="GO" id="GO:0006564">
    <property type="term" value="P:L-serine biosynthetic process"/>
    <property type="evidence" value="ECO:0007669"/>
    <property type="project" value="UniProtKB-UniRule"/>
</dbReference>
<feature type="modified residue" description="N6-(pyridoxal phosphate)lysine" evidence="12">
    <location>
        <position position="196"/>
    </location>
</feature>
<evidence type="ECO:0000256" key="11">
    <source>
        <dbReference type="ARBA" id="ARBA00049007"/>
    </source>
</evidence>
<comment type="function">
    <text evidence="12">Catalyzes the reversible conversion of 3-phosphohydroxypyruvate to phosphoserine and of 3-hydroxy-2-oxo-4-phosphonooxybutanoate to phosphohydroxythreonine.</text>
</comment>
<dbReference type="InterPro" id="IPR022278">
    <property type="entry name" value="Pser_aminoTfrase"/>
</dbReference>
<feature type="binding site" evidence="12">
    <location>
        <position position="195"/>
    </location>
    <ligand>
        <name>pyridoxal 5'-phosphate</name>
        <dbReference type="ChEBI" id="CHEBI:597326"/>
    </ligand>
</feature>
<accession>A0A495BID9</accession>
<evidence type="ECO:0000256" key="7">
    <source>
        <dbReference type="ARBA" id="ARBA00022898"/>
    </source>
</evidence>
<evidence type="ECO:0000313" key="17">
    <source>
        <dbReference type="Proteomes" id="UP000279384"/>
    </source>
</evidence>
<evidence type="ECO:0000313" key="15">
    <source>
        <dbReference type="EMBL" id="MDC7690454.1"/>
    </source>
</evidence>
<dbReference type="EMBL" id="RBID01000011">
    <property type="protein sequence ID" value="RKQ61006.1"/>
    <property type="molecule type" value="Genomic_DNA"/>
</dbReference>
<proteinExistence type="inferred from homology"/>
<comment type="catalytic activity">
    <reaction evidence="11 12 13">
        <text>O-phospho-L-serine + 2-oxoglutarate = 3-phosphooxypyruvate + L-glutamate</text>
        <dbReference type="Rhea" id="RHEA:14329"/>
        <dbReference type="ChEBI" id="CHEBI:16810"/>
        <dbReference type="ChEBI" id="CHEBI:18110"/>
        <dbReference type="ChEBI" id="CHEBI:29985"/>
        <dbReference type="ChEBI" id="CHEBI:57524"/>
        <dbReference type="EC" id="2.6.1.52"/>
    </reaction>
</comment>
<keyword evidence="18" id="KW-1185">Reference proteome</keyword>
<dbReference type="FunFam" id="3.40.640.10:FF:000010">
    <property type="entry name" value="Phosphoserine aminotransferase"/>
    <property type="match status" value="1"/>
</dbReference>
<dbReference type="NCBIfam" id="TIGR01364">
    <property type="entry name" value="serC_1"/>
    <property type="match status" value="1"/>
</dbReference>
<reference evidence="15 18" key="2">
    <citation type="submission" date="2023-01" db="EMBL/GenBank/DDBJ databases">
        <title>Novel species of the genus Vogesella isolated from rivers.</title>
        <authorList>
            <person name="Lu H."/>
        </authorList>
    </citation>
    <scope>NUCLEOTIDE SEQUENCE [LARGE SCALE GENOMIC DNA]</scope>
    <source>
        <strain evidence="15 18">SH7W</strain>
    </source>
</reference>
<evidence type="ECO:0000256" key="9">
    <source>
        <dbReference type="ARBA" id="ARBA00023299"/>
    </source>
</evidence>
<dbReference type="AlphaFoldDB" id="A0A495BID9"/>
<comment type="subunit">
    <text evidence="12">Homodimer.</text>
</comment>